<keyword evidence="2" id="KW-1185">Reference proteome</keyword>
<sequence>MTFFHSMIACTVGFTSPSFNPSCPIIKGPLRQTTHSQKDRAAHNSFRIMSSSVLFDRPVVDAVVLYTLRLSMINWTPLPAAKPFLIIANEDFLHHASRNFVFSPPTHSVGLNILLNWTCLFFHWHVWICCPLINRCLVVSNFIKANGSEDRAKVARSHTHSSVNYKIVFRCYPQIHHNLYDFFR</sequence>
<comment type="caution">
    <text evidence="1">The sequence shown here is derived from an EMBL/GenBank/DDBJ whole genome shotgun (WGS) entry which is preliminary data.</text>
</comment>
<gene>
    <name evidence="1" type="ORF">DSOL_1136</name>
</gene>
<proteinExistence type="predicted"/>
<evidence type="ECO:0000313" key="2">
    <source>
        <dbReference type="Proteomes" id="UP000186102"/>
    </source>
</evidence>
<dbReference type="STRING" id="1888891.DSOL_1136"/>
<name>A0A1Q8R0C2_9FIRM</name>
<dbReference type="AlphaFoldDB" id="A0A1Q8R0C2"/>
<protein>
    <submittedName>
        <fullName evidence="1">Uncharacterized protein</fullName>
    </submittedName>
</protein>
<dbReference type="EMBL" id="MLBF01000005">
    <property type="protein sequence ID" value="OLN33025.1"/>
    <property type="molecule type" value="Genomic_DNA"/>
</dbReference>
<reference evidence="1 2" key="1">
    <citation type="submission" date="2016-09" db="EMBL/GenBank/DDBJ databases">
        <title>Complete genome of Desulfosporosinus sp. OL.</title>
        <authorList>
            <person name="Mardanov A."/>
            <person name="Beletsky A."/>
            <person name="Panova A."/>
            <person name="Karnachuk O."/>
            <person name="Ravin N."/>
        </authorList>
    </citation>
    <scope>NUCLEOTIDE SEQUENCE [LARGE SCALE GENOMIC DNA]</scope>
    <source>
        <strain evidence="1 2">OL</strain>
    </source>
</reference>
<organism evidence="1 2">
    <name type="scientific">Desulfosporosinus metallidurans</name>
    <dbReference type="NCBI Taxonomy" id="1888891"/>
    <lineage>
        <taxon>Bacteria</taxon>
        <taxon>Bacillati</taxon>
        <taxon>Bacillota</taxon>
        <taxon>Clostridia</taxon>
        <taxon>Eubacteriales</taxon>
        <taxon>Desulfitobacteriaceae</taxon>
        <taxon>Desulfosporosinus</taxon>
    </lineage>
</organism>
<dbReference type="Proteomes" id="UP000186102">
    <property type="component" value="Unassembled WGS sequence"/>
</dbReference>
<evidence type="ECO:0000313" key="1">
    <source>
        <dbReference type="EMBL" id="OLN33025.1"/>
    </source>
</evidence>
<accession>A0A1Q8R0C2</accession>